<dbReference type="EMBL" id="DAASLP010000098">
    <property type="protein sequence ID" value="HAE6029901.1"/>
    <property type="molecule type" value="Genomic_DNA"/>
</dbReference>
<accession>A0A733V5P1</accession>
<comment type="caution">
    <text evidence="1">The sequence shown here is derived from an EMBL/GenBank/DDBJ whole genome shotgun (WGS) entry which is preliminary data.</text>
</comment>
<dbReference type="AlphaFoldDB" id="A0A733V5P1"/>
<evidence type="ECO:0000313" key="1">
    <source>
        <dbReference type="EMBL" id="HAE6029901.1"/>
    </source>
</evidence>
<protein>
    <submittedName>
        <fullName evidence="1">Uncharacterized protein</fullName>
    </submittedName>
</protein>
<reference evidence="1" key="1">
    <citation type="journal article" date="2018" name="Genome Biol.">
        <title>SKESA: strategic k-mer extension for scrupulous assemblies.</title>
        <authorList>
            <person name="Souvorov A."/>
            <person name="Agarwala R."/>
            <person name="Lipman D.J."/>
        </authorList>
    </citation>
    <scope>NUCLEOTIDE SEQUENCE</scope>
    <source>
        <strain evidence="1">10-7935</strain>
    </source>
</reference>
<gene>
    <name evidence="1" type="ORF">G4I64_004557</name>
</gene>
<proteinExistence type="predicted"/>
<feature type="non-terminal residue" evidence="1">
    <location>
        <position position="150"/>
    </location>
</feature>
<name>A0A733V5P1_SALHA</name>
<reference evidence="1" key="2">
    <citation type="submission" date="2018-07" db="EMBL/GenBank/DDBJ databases">
        <authorList>
            <consortium name="NCBI Pathogen Detection Project"/>
        </authorList>
    </citation>
    <scope>NUCLEOTIDE SEQUENCE</scope>
    <source>
        <strain evidence="1">10-7935</strain>
    </source>
</reference>
<organism evidence="1">
    <name type="scientific">Salmonella hadar</name>
    <dbReference type="NCBI Taxonomy" id="149385"/>
    <lineage>
        <taxon>Bacteria</taxon>
        <taxon>Pseudomonadati</taxon>
        <taxon>Pseudomonadota</taxon>
        <taxon>Gammaproteobacteria</taxon>
        <taxon>Enterobacterales</taxon>
        <taxon>Enterobacteriaceae</taxon>
        <taxon>Salmonella</taxon>
    </lineage>
</organism>
<sequence>MKVLISQYIRTLKERNELDLLLPNLLLSMDIVPLFTTQTGTRQYGVDIAAIGKDPEDGVRKIFLFVIKQKNLGMAEWDSGRNSIRQSLNEIFDVYIKNNILPKHKKLPKKIILSTSGDMKEELSQSWAGYIDEHQPHEFDFWGAAQLATR</sequence>